<comment type="caution">
    <text evidence="2">The sequence shown here is derived from an EMBL/GenBank/DDBJ whole genome shotgun (WGS) entry which is preliminary data.</text>
</comment>
<evidence type="ECO:0000313" key="4">
    <source>
        <dbReference type="Proteomes" id="UP000702954"/>
    </source>
</evidence>
<dbReference type="Proteomes" id="UP000294613">
    <property type="component" value="Unassembled WGS sequence"/>
</dbReference>
<dbReference type="InterPro" id="IPR036412">
    <property type="entry name" value="HAD-like_sf"/>
</dbReference>
<proteinExistence type="predicted"/>
<dbReference type="NCBIfam" id="TIGR00099">
    <property type="entry name" value="Cof-subfamily"/>
    <property type="match status" value="1"/>
</dbReference>
<evidence type="ECO:0000313" key="2">
    <source>
        <dbReference type="EMBL" id="TCS68349.1"/>
    </source>
</evidence>
<dbReference type="Proteomes" id="UP000702954">
    <property type="component" value="Unassembled WGS sequence"/>
</dbReference>
<organism evidence="2 3">
    <name type="scientific">Faecalimonas umbilicata</name>
    <dbReference type="NCBI Taxonomy" id="1912855"/>
    <lineage>
        <taxon>Bacteria</taxon>
        <taxon>Bacillati</taxon>
        <taxon>Bacillota</taxon>
        <taxon>Clostridia</taxon>
        <taxon>Lachnospirales</taxon>
        <taxon>Lachnospiraceae</taxon>
        <taxon>Faecalimonas</taxon>
    </lineage>
</organism>
<evidence type="ECO:0000313" key="3">
    <source>
        <dbReference type="Proteomes" id="UP000294613"/>
    </source>
</evidence>
<protein>
    <submittedName>
        <fullName evidence="1">Hydrolase</fullName>
    </submittedName>
</protein>
<dbReference type="InterPro" id="IPR000150">
    <property type="entry name" value="Cof"/>
</dbReference>
<dbReference type="GO" id="GO:0016791">
    <property type="term" value="F:phosphatase activity"/>
    <property type="evidence" value="ECO:0007669"/>
    <property type="project" value="UniProtKB-ARBA"/>
</dbReference>
<evidence type="ECO:0000313" key="1">
    <source>
        <dbReference type="EMBL" id="GBU06383.1"/>
    </source>
</evidence>
<accession>A0A4V2UQ31</accession>
<dbReference type="Gene3D" id="3.40.50.1000">
    <property type="entry name" value="HAD superfamily/HAD-like"/>
    <property type="match status" value="1"/>
</dbReference>
<dbReference type="GO" id="GO:0005829">
    <property type="term" value="C:cytosol"/>
    <property type="evidence" value="ECO:0007669"/>
    <property type="project" value="TreeGrafter"/>
</dbReference>
<gene>
    <name evidence="2" type="ORF">EDD74_10953</name>
    <name evidence="1" type="ORF">FAEUMB_29240</name>
</gene>
<dbReference type="PANTHER" id="PTHR10000">
    <property type="entry name" value="PHOSPHOSERINE PHOSPHATASE"/>
    <property type="match status" value="1"/>
</dbReference>
<keyword evidence="1" id="KW-0378">Hydrolase</keyword>
<reference evidence="1 4" key="1">
    <citation type="journal article" date="2018" name="Int. J. Syst. Evol. Microbiol.">
        <title>Draft Genome Sequence of Faecalimonas umbilicata JCM 30896T, an Acetate-Producing Bacterium Isolated from Human Feces.</title>
        <authorList>
            <person name="Sakamoto M."/>
            <person name="Ikeyama N."/>
            <person name="Yuki M."/>
            <person name="Ohkuma M."/>
        </authorList>
    </citation>
    <scope>NUCLEOTIDE SEQUENCE [LARGE SCALE GENOMIC DNA]</scope>
    <source>
        <strain evidence="1 4">EGH7</strain>
    </source>
</reference>
<name>A0A4V2UQ31_9FIRM</name>
<dbReference type="PROSITE" id="PS01228">
    <property type="entry name" value="COF_1"/>
    <property type="match status" value="1"/>
</dbReference>
<dbReference type="RefSeq" id="WP_116442311.1">
    <property type="nucleotide sequence ID" value="NZ_BHEO01000008.1"/>
</dbReference>
<dbReference type="SFLD" id="SFLDG01140">
    <property type="entry name" value="C2.B:_Phosphomannomutase_and_P"/>
    <property type="match status" value="1"/>
</dbReference>
<dbReference type="SFLD" id="SFLDS00003">
    <property type="entry name" value="Haloacid_Dehalogenase"/>
    <property type="match status" value="1"/>
</dbReference>
<sequence>MRQSILFFDIDGTLLSDKTGKIPDSALEALAEAKKNGHLLFINTGRTVCALPKELYQFEFDGYLCGCGSYLLFHEEVLLESHIEEACGQKYIEQMRECGLDGVLEGTEDLYFPKKVSRFEKLEQGRHYFGQLGLGKKKHIEEGGFLYDKIFVYADEQSEKERFFRLMEDAFAVIDRGENTYELTQKAFSKATACEFLVKKFGLDKDQVYVFGDSMNDLSMFEYASHTIAMGNHAPGLEPYTEFVTKTVEDGGIAWAMKHYGLI</sequence>
<dbReference type="AlphaFoldDB" id="A0A4V2UQ31"/>
<dbReference type="PANTHER" id="PTHR10000:SF25">
    <property type="entry name" value="PHOSPHATASE YKRA-RELATED"/>
    <property type="match status" value="1"/>
</dbReference>
<reference evidence="2 3" key="2">
    <citation type="submission" date="2019-03" db="EMBL/GenBank/DDBJ databases">
        <title>Genomic Encyclopedia of Type Strains, Phase IV (KMG-IV): sequencing the most valuable type-strain genomes for metagenomic binning, comparative biology and taxonomic classification.</title>
        <authorList>
            <person name="Goeker M."/>
        </authorList>
    </citation>
    <scope>NUCLEOTIDE SEQUENCE [LARGE SCALE GENOMIC DNA]</scope>
    <source>
        <strain evidence="2 3">DSM 103426</strain>
    </source>
</reference>
<dbReference type="GO" id="GO:0000287">
    <property type="term" value="F:magnesium ion binding"/>
    <property type="evidence" value="ECO:0007669"/>
    <property type="project" value="TreeGrafter"/>
</dbReference>
<dbReference type="EMBL" id="BHEO01000008">
    <property type="protein sequence ID" value="GBU06383.1"/>
    <property type="molecule type" value="Genomic_DNA"/>
</dbReference>
<dbReference type="Pfam" id="PF08282">
    <property type="entry name" value="Hydrolase_3"/>
    <property type="match status" value="1"/>
</dbReference>
<dbReference type="EMBL" id="SLZV01000009">
    <property type="protein sequence ID" value="TCS68349.1"/>
    <property type="molecule type" value="Genomic_DNA"/>
</dbReference>
<dbReference type="SUPFAM" id="SSF56784">
    <property type="entry name" value="HAD-like"/>
    <property type="match status" value="1"/>
</dbReference>
<dbReference type="Gene3D" id="3.30.1240.10">
    <property type="match status" value="1"/>
</dbReference>
<dbReference type="InterPro" id="IPR023214">
    <property type="entry name" value="HAD_sf"/>
</dbReference>
<keyword evidence="4" id="KW-1185">Reference proteome</keyword>